<proteinExistence type="predicted"/>
<dbReference type="OrthoDB" id="3247418at2759"/>
<dbReference type="InParanoid" id="A0A0C3DKG8"/>
<dbReference type="HOGENOM" id="CLU_081367_1_0_1"/>
<dbReference type="Proteomes" id="UP000053989">
    <property type="component" value="Unassembled WGS sequence"/>
</dbReference>
<evidence type="ECO:0000313" key="2">
    <source>
        <dbReference type="Proteomes" id="UP000053989"/>
    </source>
</evidence>
<gene>
    <name evidence="1" type="ORF">SCLCIDRAFT_122774</name>
</gene>
<protein>
    <submittedName>
        <fullName evidence="1">Uncharacterized protein</fullName>
    </submittedName>
</protein>
<dbReference type="EMBL" id="KN822055">
    <property type="protein sequence ID" value="KIM61165.1"/>
    <property type="molecule type" value="Genomic_DNA"/>
</dbReference>
<name>A0A0C3DKG8_9AGAM</name>
<sequence length="159" mass="17837">MPLSAASDEHPTYGKKDVLKQIRDIIRETMMPSWFGSVPGNFSDISVGTIKADEWHSLITVYIPITLISLWGGPSSKATLKPILDHTMDLVSAVYISCARTMTSECATAYHSYIASYVGSLKCVHPAFNVQPNHHATFHVYDYLVLFSPVHSWWTFPFE</sequence>
<accession>A0A0C3DKG8</accession>
<organism evidence="1 2">
    <name type="scientific">Scleroderma citrinum Foug A</name>
    <dbReference type="NCBI Taxonomy" id="1036808"/>
    <lineage>
        <taxon>Eukaryota</taxon>
        <taxon>Fungi</taxon>
        <taxon>Dikarya</taxon>
        <taxon>Basidiomycota</taxon>
        <taxon>Agaricomycotina</taxon>
        <taxon>Agaricomycetes</taxon>
        <taxon>Agaricomycetidae</taxon>
        <taxon>Boletales</taxon>
        <taxon>Sclerodermatineae</taxon>
        <taxon>Sclerodermataceae</taxon>
        <taxon>Scleroderma</taxon>
    </lineage>
</organism>
<dbReference type="STRING" id="1036808.A0A0C3DKG8"/>
<evidence type="ECO:0000313" key="1">
    <source>
        <dbReference type="EMBL" id="KIM61165.1"/>
    </source>
</evidence>
<reference evidence="1 2" key="1">
    <citation type="submission" date="2014-04" db="EMBL/GenBank/DDBJ databases">
        <authorList>
            <consortium name="DOE Joint Genome Institute"/>
            <person name="Kuo A."/>
            <person name="Kohler A."/>
            <person name="Nagy L.G."/>
            <person name="Floudas D."/>
            <person name="Copeland A."/>
            <person name="Barry K.W."/>
            <person name="Cichocki N."/>
            <person name="Veneault-Fourrey C."/>
            <person name="LaButti K."/>
            <person name="Lindquist E.A."/>
            <person name="Lipzen A."/>
            <person name="Lundell T."/>
            <person name="Morin E."/>
            <person name="Murat C."/>
            <person name="Sun H."/>
            <person name="Tunlid A."/>
            <person name="Henrissat B."/>
            <person name="Grigoriev I.V."/>
            <person name="Hibbett D.S."/>
            <person name="Martin F."/>
            <person name="Nordberg H.P."/>
            <person name="Cantor M.N."/>
            <person name="Hua S.X."/>
        </authorList>
    </citation>
    <scope>NUCLEOTIDE SEQUENCE [LARGE SCALE GENOMIC DNA]</scope>
    <source>
        <strain evidence="1 2">Foug A</strain>
    </source>
</reference>
<keyword evidence="2" id="KW-1185">Reference proteome</keyword>
<reference evidence="2" key="2">
    <citation type="submission" date="2015-01" db="EMBL/GenBank/DDBJ databases">
        <title>Evolutionary Origins and Diversification of the Mycorrhizal Mutualists.</title>
        <authorList>
            <consortium name="DOE Joint Genome Institute"/>
            <consortium name="Mycorrhizal Genomics Consortium"/>
            <person name="Kohler A."/>
            <person name="Kuo A."/>
            <person name="Nagy L.G."/>
            <person name="Floudas D."/>
            <person name="Copeland A."/>
            <person name="Barry K.W."/>
            <person name="Cichocki N."/>
            <person name="Veneault-Fourrey C."/>
            <person name="LaButti K."/>
            <person name="Lindquist E.A."/>
            <person name="Lipzen A."/>
            <person name="Lundell T."/>
            <person name="Morin E."/>
            <person name="Murat C."/>
            <person name="Riley R."/>
            <person name="Ohm R."/>
            <person name="Sun H."/>
            <person name="Tunlid A."/>
            <person name="Henrissat B."/>
            <person name="Grigoriev I.V."/>
            <person name="Hibbett D.S."/>
            <person name="Martin F."/>
        </authorList>
    </citation>
    <scope>NUCLEOTIDE SEQUENCE [LARGE SCALE GENOMIC DNA]</scope>
    <source>
        <strain evidence="2">Foug A</strain>
    </source>
</reference>
<dbReference type="AlphaFoldDB" id="A0A0C3DKG8"/>